<comment type="caution">
    <text evidence="3">The sequence shown here is derived from an EMBL/GenBank/DDBJ whole genome shotgun (WGS) entry which is preliminary data.</text>
</comment>
<evidence type="ECO:0000313" key="4">
    <source>
        <dbReference type="Proteomes" id="UP000009881"/>
    </source>
</evidence>
<gene>
    <name evidence="3" type="ORF">C882_2079</name>
</gene>
<dbReference type="Pfam" id="PF01370">
    <property type="entry name" value="Epimerase"/>
    <property type="match status" value="1"/>
</dbReference>
<dbReference type="eggNOG" id="COG0451">
    <property type="taxonomic scope" value="Bacteria"/>
</dbReference>
<dbReference type="InterPro" id="IPR036291">
    <property type="entry name" value="NAD(P)-bd_dom_sf"/>
</dbReference>
<dbReference type="Gene3D" id="3.40.50.720">
    <property type="entry name" value="NAD(P)-binding Rossmann-like Domain"/>
    <property type="match status" value="1"/>
</dbReference>
<dbReference type="STRING" id="1238182.C882_2079"/>
<dbReference type="OrthoDB" id="9808276at2"/>
<feature type="domain" description="NAD-dependent epimerase/dehydratase" evidence="2">
    <location>
        <begin position="101"/>
        <end position="214"/>
    </location>
</feature>
<proteinExistence type="predicted"/>
<evidence type="ECO:0000259" key="2">
    <source>
        <dbReference type="Pfam" id="PF01370"/>
    </source>
</evidence>
<evidence type="ECO:0000256" key="1">
    <source>
        <dbReference type="ARBA" id="ARBA00023027"/>
    </source>
</evidence>
<dbReference type="RefSeq" id="WP_009542475.1">
    <property type="nucleotide sequence ID" value="NZ_ANHY01000022.1"/>
</dbReference>
<dbReference type="SUPFAM" id="SSF51735">
    <property type="entry name" value="NAD(P)-binding Rossmann-fold domains"/>
    <property type="match status" value="1"/>
</dbReference>
<dbReference type="Proteomes" id="UP000009881">
    <property type="component" value="Unassembled WGS sequence"/>
</dbReference>
<accession>K9HDM5</accession>
<dbReference type="PANTHER" id="PTHR43574">
    <property type="entry name" value="EPIMERASE-RELATED"/>
    <property type="match status" value="1"/>
</dbReference>
<reference evidence="3 4" key="1">
    <citation type="journal article" date="2013" name="Genome Announc.">
        <title>Draft Genome Sequence of an Alphaproteobacterium, Caenispirillum salinarum AK4(T), Isolated from a Solar Saltern.</title>
        <authorList>
            <person name="Khatri I."/>
            <person name="Singh A."/>
            <person name="Korpole S."/>
            <person name="Pinnaka A.K."/>
            <person name="Subramanian S."/>
        </authorList>
    </citation>
    <scope>NUCLEOTIDE SEQUENCE [LARGE SCALE GENOMIC DNA]</scope>
    <source>
        <strain evidence="3 4">AK4</strain>
    </source>
</reference>
<keyword evidence="4" id="KW-1185">Reference proteome</keyword>
<keyword evidence="1" id="KW-0520">NAD</keyword>
<protein>
    <submittedName>
        <fullName evidence="3">Nucleoside-diphosphate-sugar epimerase</fullName>
    </submittedName>
</protein>
<dbReference type="InterPro" id="IPR001509">
    <property type="entry name" value="Epimerase_deHydtase"/>
</dbReference>
<evidence type="ECO:0000313" key="3">
    <source>
        <dbReference type="EMBL" id="EKV26856.1"/>
    </source>
</evidence>
<dbReference type="EMBL" id="ANHY01000022">
    <property type="protein sequence ID" value="EKV26856.1"/>
    <property type="molecule type" value="Genomic_DNA"/>
</dbReference>
<dbReference type="AlphaFoldDB" id="K9HDM5"/>
<organism evidence="3 4">
    <name type="scientific">Caenispirillum salinarum AK4</name>
    <dbReference type="NCBI Taxonomy" id="1238182"/>
    <lineage>
        <taxon>Bacteria</taxon>
        <taxon>Pseudomonadati</taxon>
        <taxon>Pseudomonadota</taxon>
        <taxon>Alphaproteobacteria</taxon>
        <taxon>Rhodospirillales</taxon>
        <taxon>Novispirillaceae</taxon>
        <taxon>Caenispirillum</taxon>
    </lineage>
</organism>
<sequence>MADPGRLFIFGLGFSARTLARRLMAEGWQVAGTTRSAEKREALAAEGVEAHLFDRDQPLPPGVLAGATHLLSSVPPDPAGDPVVDAHAADIVALMPGLRWVGYLSTTGVYGDHQGGWVDEETPVAPDVGRSERRVEAEVAWLNLWREHGLPLHIFRLAGIYGPGRSAVDSVREGKARRVIKPGQVFCRIHVDDIAQVVAASMAQPHAGRIYNVADDEPAPPQVPIEEAARLLGVDPPPAVDFEEADLSPMARSFYRDSRRVRNDRIKQELGVTLKYPTYREGLAAIAKG</sequence>
<dbReference type="PATRIC" id="fig|1238182.3.peg.4033"/>
<dbReference type="CDD" id="cd05266">
    <property type="entry name" value="SDR_a4"/>
    <property type="match status" value="1"/>
</dbReference>
<name>K9HDM5_9PROT</name>